<dbReference type="PANTHER" id="PTHR21038">
    <property type="entry name" value="40-2-3 PROTEIN-RELATED"/>
    <property type="match status" value="1"/>
</dbReference>
<protein>
    <submittedName>
        <fullName evidence="2">Uncharacterized protein</fullName>
    </submittedName>
</protein>
<dbReference type="AlphaFoldDB" id="A0A2B4S847"/>
<reference evidence="3" key="1">
    <citation type="journal article" date="2017" name="bioRxiv">
        <title>Comparative analysis of the genomes of Stylophora pistillata and Acropora digitifera provides evidence for extensive differences between species of corals.</title>
        <authorList>
            <person name="Voolstra C.R."/>
            <person name="Li Y."/>
            <person name="Liew Y.J."/>
            <person name="Baumgarten S."/>
            <person name="Zoccola D."/>
            <person name="Flot J.-F."/>
            <person name="Tambutte S."/>
            <person name="Allemand D."/>
            <person name="Aranda M."/>
        </authorList>
    </citation>
    <scope>NUCLEOTIDE SEQUENCE [LARGE SCALE GENOMIC DNA]</scope>
</reference>
<keyword evidence="3" id="KW-1185">Reference proteome</keyword>
<dbReference type="InterPro" id="IPR009782">
    <property type="entry name" value="FYTTD1"/>
</dbReference>
<evidence type="ECO:0000256" key="1">
    <source>
        <dbReference type="SAM" id="MobiDB-lite"/>
    </source>
</evidence>
<dbReference type="OrthoDB" id="5981775at2759"/>
<dbReference type="GO" id="GO:0006406">
    <property type="term" value="P:mRNA export from nucleus"/>
    <property type="evidence" value="ECO:0007669"/>
    <property type="project" value="InterPro"/>
</dbReference>
<dbReference type="PANTHER" id="PTHR21038:SF4">
    <property type="entry name" value="UAP56-INTERACTING FACTOR"/>
    <property type="match status" value="1"/>
</dbReference>
<feature type="compositionally biased region" description="Polar residues" evidence="1">
    <location>
        <begin position="218"/>
        <end position="229"/>
    </location>
</feature>
<feature type="compositionally biased region" description="Basic residues" evidence="1">
    <location>
        <begin position="17"/>
        <end position="28"/>
    </location>
</feature>
<dbReference type="EMBL" id="LSMT01000117">
    <property type="protein sequence ID" value="PFX26834.1"/>
    <property type="molecule type" value="Genomic_DNA"/>
</dbReference>
<dbReference type="GO" id="GO:0003729">
    <property type="term" value="F:mRNA binding"/>
    <property type="evidence" value="ECO:0007669"/>
    <property type="project" value="InterPro"/>
</dbReference>
<evidence type="ECO:0000313" key="2">
    <source>
        <dbReference type="EMBL" id="PFX26834.1"/>
    </source>
</evidence>
<feature type="compositionally biased region" description="Low complexity" evidence="1">
    <location>
        <begin position="64"/>
        <end position="75"/>
    </location>
</feature>
<proteinExistence type="predicted"/>
<feature type="region of interest" description="Disordered" evidence="1">
    <location>
        <begin position="218"/>
        <end position="244"/>
    </location>
</feature>
<gene>
    <name evidence="2" type="ORF">AWC38_SpisGene8505</name>
</gene>
<feature type="compositionally biased region" description="Polar residues" evidence="1">
    <location>
        <begin position="172"/>
        <end position="188"/>
    </location>
</feature>
<dbReference type="Proteomes" id="UP000225706">
    <property type="component" value="Unassembled WGS sequence"/>
</dbReference>
<comment type="caution">
    <text evidence="2">The sequence shown here is derived from an EMBL/GenBank/DDBJ whole genome shotgun (WGS) entry which is preliminary data.</text>
</comment>
<sequence length="311" mass="35310">MSTNIDRSLDDIIKDQKRLKKKALKKKTQQTQKKGTQKQQKKNQGNKGTSIKQNQRRRIAGKNAGQSAQQRQGAQGRKRPATGKQKGQVVQQRGGSGNQTYKKNQTVGNKGRTRGAKVAVNRLKNKQSNAQKSKQIISKAKQIQQNRRLKNRQTQQKDARQNIINNRRGMQINRQNKAQNVKSLGATRQQRKNRRGMQAPQLTVSINNPRVTLTRTPQWKQPVSQQTNPRSRRGWRGKSAANIPRGMGLTEDLRISVPNNLHQLSPLKPLVYTNHFNPPMNTAMTGKTFATLDERFSSMSQHKPVRTIVVE</sequence>
<accession>A0A2B4S847</accession>
<name>A0A2B4S847_STYPI</name>
<feature type="compositionally biased region" description="Low complexity" evidence="1">
    <location>
        <begin position="126"/>
        <end position="145"/>
    </location>
</feature>
<organism evidence="2 3">
    <name type="scientific">Stylophora pistillata</name>
    <name type="common">Smooth cauliflower coral</name>
    <dbReference type="NCBI Taxonomy" id="50429"/>
    <lineage>
        <taxon>Eukaryota</taxon>
        <taxon>Metazoa</taxon>
        <taxon>Cnidaria</taxon>
        <taxon>Anthozoa</taxon>
        <taxon>Hexacorallia</taxon>
        <taxon>Scleractinia</taxon>
        <taxon>Astrocoeniina</taxon>
        <taxon>Pocilloporidae</taxon>
        <taxon>Stylophora</taxon>
    </lineage>
</organism>
<feature type="compositionally biased region" description="Low complexity" evidence="1">
    <location>
        <begin position="83"/>
        <end position="93"/>
    </location>
</feature>
<feature type="region of interest" description="Disordered" evidence="1">
    <location>
        <begin position="1"/>
        <end position="198"/>
    </location>
</feature>
<evidence type="ECO:0000313" key="3">
    <source>
        <dbReference type="Proteomes" id="UP000225706"/>
    </source>
</evidence>
<feature type="compositionally biased region" description="Basic and acidic residues" evidence="1">
    <location>
        <begin position="7"/>
        <end position="16"/>
    </location>
</feature>